<dbReference type="Proteomes" id="UP000053237">
    <property type="component" value="Unassembled WGS sequence"/>
</dbReference>
<feature type="chain" id="PRO_5001532388" evidence="1">
    <location>
        <begin position="17"/>
        <end position="119"/>
    </location>
</feature>
<evidence type="ECO:0000256" key="1">
    <source>
        <dbReference type="SAM" id="SignalP"/>
    </source>
</evidence>
<reference evidence="2 3" key="1">
    <citation type="submission" date="2012-05" db="EMBL/GenBank/DDBJ databases">
        <title>Recombination and specialization in a pathogen metapopulation.</title>
        <authorList>
            <person name="Gardiner A."/>
            <person name="Kemen E."/>
            <person name="Schultz-Larsen T."/>
            <person name="MacLean D."/>
            <person name="Van Oosterhout C."/>
            <person name="Jones J.D.G."/>
        </authorList>
    </citation>
    <scope>NUCLEOTIDE SEQUENCE [LARGE SCALE GENOMIC DNA]</scope>
    <source>
        <strain evidence="2 3">Ac Nc2</strain>
    </source>
</reference>
<accession>A0A024GFT6</accession>
<dbReference type="InParanoid" id="A0A024GFT6"/>
<sequence>MCIQAWTLLSTYHLNAFSVGCVQVACCRQQWSRLDGGCTDDAFDMIACHLQEFNFHIIRRHALRSSIHSILIRDSSHKSNIFILSAGGGRKSVCCNKELIADTILLEVFIPQEISGTNL</sequence>
<organism evidence="2 3">
    <name type="scientific">Albugo candida</name>
    <dbReference type="NCBI Taxonomy" id="65357"/>
    <lineage>
        <taxon>Eukaryota</taxon>
        <taxon>Sar</taxon>
        <taxon>Stramenopiles</taxon>
        <taxon>Oomycota</taxon>
        <taxon>Peronosporomycetes</taxon>
        <taxon>Albuginales</taxon>
        <taxon>Albuginaceae</taxon>
        <taxon>Albugo</taxon>
    </lineage>
</organism>
<proteinExistence type="predicted"/>
<keyword evidence="1" id="KW-0732">Signal</keyword>
<protein>
    <submittedName>
        <fullName evidence="2">Uncharacterized protein</fullName>
    </submittedName>
</protein>
<feature type="signal peptide" evidence="1">
    <location>
        <begin position="1"/>
        <end position="16"/>
    </location>
</feature>
<gene>
    <name evidence="2" type="ORF">BN9_064540</name>
</gene>
<name>A0A024GFT6_9STRA</name>
<evidence type="ECO:0000313" key="2">
    <source>
        <dbReference type="EMBL" id="CCI45557.1"/>
    </source>
</evidence>
<dbReference type="EMBL" id="CAIX01000101">
    <property type="protein sequence ID" value="CCI45557.1"/>
    <property type="molecule type" value="Genomic_DNA"/>
</dbReference>
<evidence type="ECO:0000313" key="3">
    <source>
        <dbReference type="Proteomes" id="UP000053237"/>
    </source>
</evidence>
<comment type="caution">
    <text evidence="2">The sequence shown here is derived from an EMBL/GenBank/DDBJ whole genome shotgun (WGS) entry which is preliminary data.</text>
</comment>
<keyword evidence="3" id="KW-1185">Reference proteome</keyword>
<dbReference type="AlphaFoldDB" id="A0A024GFT6"/>